<keyword evidence="1" id="KW-0472">Membrane</keyword>
<keyword evidence="1" id="KW-1133">Transmembrane helix</keyword>
<gene>
    <name evidence="2" type="ORF">CO726_29255</name>
</gene>
<evidence type="ECO:0000313" key="3">
    <source>
        <dbReference type="Proteomes" id="UP000228484"/>
    </source>
</evidence>
<evidence type="ECO:0000313" key="2">
    <source>
        <dbReference type="EMBL" id="PIE91960.1"/>
    </source>
</evidence>
<reference evidence="2 3" key="1">
    <citation type="submission" date="2017-09" db="EMBL/GenBank/DDBJ databases">
        <title>Biocontrol bacteria screening and application from spent mushroom substrate.</title>
        <authorList>
            <person name="Sun X."/>
        </authorList>
    </citation>
    <scope>NUCLEOTIDE SEQUENCE [LARGE SCALE GENOMIC DNA]</scope>
    <source>
        <strain evidence="2 3">100374</strain>
    </source>
</reference>
<name>A0A2G6Q6C9_9BACI</name>
<proteinExistence type="predicted"/>
<keyword evidence="1" id="KW-0812">Transmembrane</keyword>
<sequence>MSLKPLILLTFFIFPFSLLYIGLKVPQGTGSIFEKIIQKSPPLLEKSRLVNPRLKSKTFLFSSILAKLFLARLLPSPSR</sequence>
<protein>
    <submittedName>
        <fullName evidence="2">Uncharacterized protein</fullName>
    </submittedName>
</protein>
<keyword evidence="3" id="KW-1185">Reference proteome</keyword>
<comment type="caution">
    <text evidence="2">The sequence shown here is derived from an EMBL/GenBank/DDBJ whole genome shotgun (WGS) entry which is preliminary data.</text>
</comment>
<dbReference type="AlphaFoldDB" id="A0A2G6Q6C9"/>
<dbReference type="EMBL" id="NWUW01000054">
    <property type="protein sequence ID" value="PIE91960.1"/>
    <property type="molecule type" value="Genomic_DNA"/>
</dbReference>
<feature type="transmembrane region" description="Helical" evidence="1">
    <location>
        <begin position="6"/>
        <end position="23"/>
    </location>
</feature>
<evidence type="ECO:0000256" key="1">
    <source>
        <dbReference type="SAM" id="Phobius"/>
    </source>
</evidence>
<accession>A0A2G6Q6C9</accession>
<dbReference type="Proteomes" id="UP000228484">
    <property type="component" value="Unassembled WGS sequence"/>
</dbReference>
<organism evidence="2 3">
    <name type="scientific">Bacillus fungorum</name>
    <dbReference type="NCBI Taxonomy" id="2039284"/>
    <lineage>
        <taxon>Bacteria</taxon>
        <taxon>Bacillati</taxon>
        <taxon>Bacillota</taxon>
        <taxon>Bacilli</taxon>
        <taxon>Bacillales</taxon>
        <taxon>Bacillaceae</taxon>
        <taxon>Bacillus</taxon>
    </lineage>
</organism>